<dbReference type="Pfam" id="PF00296">
    <property type="entry name" value="Bac_luciferase"/>
    <property type="match status" value="1"/>
</dbReference>
<dbReference type="GO" id="GO:0016705">
    <property type="term" value="F:oxidoreductase activity, acting on paired donors, with incorporation or reduction of molecular oxygen"/>
    <property type="evidence" value="ECO:0007669"/>
    <property type="project" value="InterPro"/>
</dbReference>
<reference evidence="3 4" key="1">
    <citation type="journal article" date="2010" name="Science">
        <title>Genomic comparison of the ants Camponotus floridanus and Harpegnathos saltator.</title>
        <authorList>
            <person name="Bonasio R."/>
            <person name="Zhang G."/>
            <person name="Ye C."/>
            <person name="Mutti N.S."/>
            <person name="Fang X."/>
            <person name="Qin N."/>
            <person name="Donahue G."/>
            <person name="Yang P."/>
            <person name="Li Q."/>
            <person name="Li C."/>
            <person name="Zhang P."/>
            <person name="Huang Z."/>
            <person name="Berger S.L."/>
            <person name="Reinberg D."/>
            <person name="Wang J."/>
            <person name="Liebig J."/>
        </authorList>
    </citation>
    <scope>NUCLEOTIDE SEQUENCE [LARGE SCALE GENOMIC DNA]</scope>
    <source>
        <strain evidence="3 4">Hsal</strain>
    </source>
</reference>
<dbReference type="KEGG" id="thd:BHV28_03070"/>
<evidence type="ECO:0000259" key="2">
    <source>
        <dbReference type="Pfam" id="PF00296"/>
    </source>
</evidence>
<feature type="domain" description="Luciferase-like" evidence="2">
    <location>
        <begin position="13"/>
        <end position="298"/>
    </location>
</feature>
<proteinExistence type="predicted"/>
<reference evidence="3 4" key="2">
    <citation type="journal article" date="2016" name="Sci. Rep.">
        <title>The genome of Rhizobiales bacteria in predatory ants reveals urease gene functions but no genes for nitrogen fixation.</title>
        <authorList>
            <person name="Neuvonen M.M."/>
            <person name="Tamarit D."/>
            <person name="Naslund K."/>
            <person name="Liebig J."/>
            <person name="Feldhaar H."/>
            <person name="Moran N.A."/>
            <person name="Guy L."/>
            <person name="Andersson S.G."/>
        </authorList>
    </citation>
    <scope>NUCLEOTIDE SEQUENCE [LARGE SCALE GENOMIC DNA]</scope>
    <source>
        <strain evidence="3 4">Hsal</strain>
    </source>
</reference>
<dbReference type="Proteomes" id="UP000188912">
    <property type="component" value="Chromosome"/>
</dbReference>
<evidence type="ECO:0000256" key="1">
    <source>
        <dbReference type="ARBA" id="ARBA00007789"/>
    </source>
</evidence>
<dbReference type="GO" id="GO:0005829">
    <property type="term" value="C:cytosol"/>
    <property type="evidence" value="ECO:0007669"/>
    <property type="project" value="TreeGrafter"/>
</dbReference>
<dbReference type="STRING" id="1902579.BHV28_03070"/>
<sequence>MAYKLSLLDKIALSDTLPAQQALANTITYAQAAERAGFHRFWVAEHHHSKDWASSAPEALVSWLLAVTEKIRIGSGGVMLQHYSPYKVAEVFNVLAALAPDRVDLGVGKTPGGLPLASEALQLEFSDEKRLPFAEKAALLSRFLGGTPLEDGRFQGLAATPAPPVAPMGFLLGGSVDSALLAARLGWQLSYAGHLNGNEENLRKTIAAYKQATNGAVPQLALAAVIAPTREEALAIAETIYVYKVIFSDGKVFSLATQETAEEFARQSGRHDYRIEQQRGSMVVGTARDVSRELHGLHQRYGIEDFMLELPMRALEQRLQAIEALADVRLQLAA</sequence>
<gene>
    <name evidence="3" type="ORF">BHV28_03070</name>
</gene>
<organism evidence="3 4">
    <name type="scientific">Candidatus Tokpelaia hoelldobleri</name>
    <dbReference type="NCBI Taxonomy" id="1902579"/>
    <lineage>
        <taxon>Bacteria</taxon>
        <taxon>Pseudomonadati</taxon>
        <taxon>Pseudomonadota</taxon>
        <taxon>Alphaproteobacteria</taxon>
        <taxon>Hyphomicrobiales</taxon>
        <taxon>Candidatus Tokpelaia</taxon>
    </lineage>
</organism>
<dbReference type="EMBL" id="CP017315">
    <property type="protein sequence ID" value="AQS41023.1"/>
    <property type="molecule type" value="Genomic_DNA"/>
</dbReference>
<dbReference type="NCBIfam" id="TIGR03558">
    <property type="entry name" value="oxido_grp_1"/>
    <property type="match status" value="1"/>
</dbReference>
<accession>A0A1U9JT41</accession>
<dbReference type="Gene3D" id="3.20.20.30">
    <property type="entry name" value="Luciferase-like domain"/>
    <property type="match status" value="1"/>
</dbReference>
<evidence type="ECO:0000313" key="3">
    <source>
        <dbReference type="EMBL" id="AQS41023.1"/>
    </source>
</evidence>
<dbReference type="InterPro" id="IPR036661">
    <property type="entry name" value="Luciferase-like_sf"/>
</dbReference>
<dbReference type="InterPro" id="IPR050766">
    <property type="entry name" value="Bact_Lucif_Oxidored"/>
</dbReference>
<dbReference type="InterPro" id="IPR011251">
    <property type="entry name" value="Luciferase-like_dom"/>
</dbReference>
<protein>
    <submittedName>
        <fullName evidence="3">Group-1 luciferase family oxidoreductase</fullName>
    </submittedName>
</protein>
<evidence type="ECO:0000313" key="4">
    <source>
        <dbReference type="Proteomes" id="UP000188912"/>
    </source>
</evidence>
<dbReference type="PANTHER" id="PTHR30137:SF19">
    <property type="entry name" value="LUCIFERASE-LIKE MONOOXYGENASE"/>
    <property type="match status" value="1"/>
</dbReference>
<dbReference type="PANTHER" id="PTHR30137">
    <property type="entry name" value="LUCIFERASE-LIKE MONOOXYGENASE"/>
    <property type="match status" value="1"/>
</dbReference>
<dbReference type="SUPFAM" id="SSF51679">
    <property type="entry name" value="Bacterial luciferase-like"/>
    <property type="match status" value="1"/>
</dbReference>
<comment type="similarity">
    <text evidence="1">To bacterial alkanal monooxygenase alpha and beta chains.</text>
</comment>
<dbReference type="AlphaFoldDB" id="A0A1U9JT41"/>
<name>A0A1U9JT41_9HYPH</name>
<keyword evidence="4" id="KW-1185">Reference proteome</keyword>
<dbReference type="InterPro" id="IPR019949">
    <property type="entry name" value="CmoO-like"/>
</dbReference>